<dbReference type="AlphaFoldDB" id="A0A840WVC8"/>
<keyword evidence="2" id="KW-1185">Reference proteome</keyword>
<sequence length="754" mass="82044">MSKPETKSLLPNHVAIIGRWPPDRSRAALMAGQAAAVLSDAGCMVTRWGLPGDLLAPLRLAAQTRTRAAQTRAKLAEGPAPDHVICFLGPILRNSTPWPERYRRLVLLHHMARGRRVEMVLPPIREATLLKAAAMVIFLARLWVCGARIGIWRPSRGIRPLLVSRFGLTRPVPAREALPLHPLLPADRAANAPMTLADLGLTDVLHRFLGAVLDSPTLLARRAQDQQGRAVAHRVTWAEDGTPVTAYMDHLAHVFHRHRATPDRRRGRKLLSWYLDGAVGRLPNAAVPIPQGLQDALAGAFRPKVTPPPTRPAERLANAFAALLDGQTGADGAEARFLRGSCGKDHGITRAMALSAVHFGFCGAKAEIPEWFAHRIVPRFPALADFMPALPPAPATITVIHDDGETGLARNGRMSRDAIARLGLDGPMPACRLTRPVMLYHVNADQIPQRIFTDPGPPGSYRIGYLLWEFDQMPKAHRLALDLLDEIWVPTHFVADIYRAHTDKPVVVMGKAIELAAITPTPPSSRFTAIMAFDAASSVARKNPLAAVNAFQAAFPDRTDDCRLLIKTTPIGAGHWGDPEGQMSEIHHRAAADPRIDVIHANWPFAKLMREIAAADVLLSPHRAEGFGYLPAFAMALQTPVIASDYSGTRDFLSADTGFPIPVTQTPVPREAMLYPCDGALWAEVDEAALAQTLAALRADPALARHKVTAAASLIARDYGPSRLSARYQARLMELGIMSPAQTGTEWSLAATPY</sequence>
<comment type="caution">
    <text evidence="1">The sequence shown here is derived from an EMBL/GenBank/DDBJ whole genome shotgun (WGS) entry which is preliminary data.</text>
</comment>
<dbReference type="CDD" id="cd01635">
    <property type="entry name" value="Glycosyltransferase_GTB-type"/>
    <property type="match status" value="1"/>
</dbReference>
<dbReference type="EMBL" id="JACIJS010000003">
    <property type="protein sequence ID" value="MBB5515150.1"/>
    <property type="molecule type" value="Genomic_DNA"/>
</dbReference>
<protein>
    <submittedName>
        <fullName evidence="1">Glycosyltransferase involved in cell wall biosynthesis</fullName>
    </submittedName>
</protein>
<dbReference type="GO" id="GO:0016740">
    <property type="term" value="F:transferase activity"/>
    <property type="evidence" value="ECO:0007669"/>
    <property type="project" value="UniProtKB-KW"/>
</dbReference>
<organism evidence="1 2">
    <name type="scientific">Rubricella aquisinus</name>
    <dbReference type="NCBI Taxonomy" id="2028108"/>
    <lineage>
        <taxon>Bacteria</taxon>
        <taxon>Pseudomonadati</taxon>
        <taxon>Pseudomonadota</taxon>
        <taxon>Alphaproteobacteria</taxon>
        <taxon>Rhodobacterales</taxon>
        <taxon>Paracoccaceae</taxon>
        <taxon>Rubricella</taxon>
    </lineage>
</organism>
<proteinExistence type="predicted"/>
<accession>A0A840WVC8</accession>
<reference evidence="1 2" key="1">
    <citation type="submission" date="2020-08" db="EMBL/GenBank/DDBJ databases">
        <title>Genomic Encyclopedia of Type Strains, Phase IV (KMG-IV): sequencing the most valuable type-strain genomes for metagenomic binning, comparative biology and taxonomic classification.</title>
        <authorList>
            <person name="Goeker M."/>
        </authorList>
    </citation>
    <scope>NUCLEOTIDE SEQUENCE [LARGE SCALE GENOMIC DNA]</scope>
    <source>
        <strain evidence="1 2">DSM 103377</strain>
    </source>
</reference>
<dbReference type="PANTHER" id="PTHR46656">
    <property type="entry name" value="PUTATIVE-RELATED"/>
    <property type="match status" value="1"/>
</dbReference>
<keyword evidence="1" id="KW-0808">Transferase</keyword>
<dbReference type="RefSeq" id="WP_184009467.1">
    <property type="nucleotide sequence ID" value="NZ_JACIJS010000003.1"/>
</dbReference>
<name>A0A840WVC8_9RHOB</name>
<dbReference type="PANTHER" id="PTHR46656:SF3">
    <property type="entry name" value="PUTATIVE-RELATED"/>
    <property type="match status" value="1"/>
</dbReference>
<dbReference type="SUPFAM" id="SSF53756">
    <property type="entry name" value="UDP-Glycosyltransferase/glycogen phosphorylase"/>
    <property type="match status" value="1"/>
</dbReference>
<dbReference type="Proteomes" id="UP000553766">
    <property type="component" value="Unassembled WGS sequence"/>
</dbReference>
<gene>
    <name evidence="1" type="ORF">FHS89_001160</name>
</gene>
<evidence type="ECO:0000313" key="2">
    <source>
        <dbReference type="Proteomes" id="UP000553766"/>
    </source>
</evidence>
<evidence type="ECO:0000313" key="1">
    <source>
        <dbReference type="EMBL" id="MBB5515150.1"/>
    </source>
</evidence>
<dbReference type="Pfam" id="PF20706">
    <property type="entry name" value="GT4-conflict"/>
    <property type="match status" value="1"/>
</dbReference>
<dbReference type="Gene3D" id="3.40.50.2000">
    <property type="entry name" value="Glycogen Phosphorylase B"/>
    <property type="match status" value="1"/>
</dbReference>